<dbReference type="AlphaFoldDB" id="A0A2P2L8K1"/>
<proteinExistence type="predicted"/>
<accession>A0A2P2L8K1</accession>
<dbReference type="EMBL" id="GGEC01033805">
    <property type="protein sequence ID" value="MBX14289.1"/>
    <property type="molecule type" value="Transcribed_RNA"/>
</dbReference>
<name>A0A2P2L8K1_RHIMU</name>
<reference evidence="1" key="1">
    <citation type="submission" date="2018-02" db="EMBL/GenBank/DDBJ databases">
        <title>Rhizophora mucronata_Transcriptome.</title>
        <authorList>
            <person name="Meera S.P."/>
            <person name="Sreeshan A."/>
            <person name="Augustine A."/>
        </authorList>
    </citation>
    <scope>NUCLEOTIDE SEQUENCE</scope>
    <source>
        <tissue evidence="1">Leaf</tissue>
    </source>
</reference>
<organism evidence="1">
    <name type="scientific">Rhizophora mucronata</name>
    <name type="common">Asiatic mangrove</name>
    <dbReference type="NCBI Taxonomy" id="61149"/>
    <lineage>
        <taxon>Eukaryota</taxon>
        <taxon>Viridiplantae</taxon>
        <taxon>Streptophyta</taxon>
        <taxon>Embryophyta</taxon>
        <taxon>Tracheophyta</taxon>
        <taxon>Spermatophyta</taxon>
        <taxon>Magnoliopsida</taxon>
        <taxon>eudicotyledons</taxon>
        <taxon>Gunneridae</taxon>
        <taxon>Pentapetalae</taxon>
        <taxon>rosids</taxon>
        <taxon>fabids</taxon>
        <taxon>Malpighiales</taxon>
        <taxon>Rhizophoraceae</taxon>
        <taxon>Rhizophora</taxon>
    </lineage>
</organism>
<protein>
    <submittedName>
        <fullName evidence="1">Pyrophosphate-energized vacuolar membrane proton pump-like</fullName>
    </submittedName>
</protein>
<sequence length="109" mass="12442">MATVTISSRKRKASTTTTLCLSVQRFRVPSLKGQRLFFSPNISMLEYSWLLLQFLFLSSSGLLRASVQRASLARMIHLRHASLLLPLLHSAQYPFCLVLSLQWFRASLE</sequence>
<evidence type="ECO:0000313" key="1">
    <source>
        <dbReference type="EMBL" id="MBX14289.1"/>
    </source>
</evidence>